<dbReference type="EMBL" id="JBDPZD010000004">
    <property type="protein sequence ID" value="MEO3692617.1"/>
    <property type="molecule type" value="Genomic_DNA"/>
</dbReference>
<evidence type="ECO:0000313" key="1">
    <source>
        <dbReference type="EMBL" id="MEO3692617.1"/>
    </source>
</evidence>
<sequence length="206" mass="22919">MKVVFDFGAVLFRWQPAALLARVLPHRFETLEAGAEGAARYFQGYEGDWGLFDQGLISQSEVVRRIAARTGWPLGEVAAVAEAVPTELLPIPATVVLIRELRAAGHELHYLSNMPAPFADHLERTYPLHEWFESGVFSGRVKWRKPHAEIFEVAERRFGVSPDQLVFLDDMPANVRAAEARGWQAVQFTQAGAAREALVVRGLLSA</sequence>
<dbReference type="NCBIfam" id="TIGR01509">
    <property type="entry name" value="HAD-SF-IA-v3"/>
    <property type="match status" value="1"/>
</dbReference>
<organism evidence="1 2">
    <name type="scientific">Roseateles paludis</name>
    <dbReference type="NCBI Taxonomy" id="3145238"/>
    <lineage>
        <taxon>Bacteria</taxon>
        <taxon>Pseudomonadati</taxon>
        <taxon>Pseudomonadota</taxon>
        <taxon>Betaproteobacteria</taxon>
        <taxon>Burkholderiales</taxon>
        <taxon>Sphaerotilaceae</taxon>
        <taxon>Roseateles</taxon>
    </lineage>
</organism>
<dbReference type="PANTHER" id="PTHR43611:SF3">
    <property type="entry name" value="FLAVIN MONONUCLEOTIDE HYDROLASE 1, CHLOROPLATIC"/>
    <property type="match status" value="1"/>
</dbReference>
<comment type="caution">
    <text evidence="1">The sequence shown here is derived from an EMBL/GenBank/DDBJ whole genome shotgun (WGS) entry which is preliminary data.</text>
</comment>
<reference evidence="1 2" key="1">
    <citation type="submission" date="2024-05" db="EMBL/GenBank/DDBJ databases">
        <title>Roseateles sp. DJS-2-20 16S ribosomal RNA gene Genome sequencing and assembly.</title>
        <authorList>
            <person name="Woo H."/>
        </authorList>
    </citation>
    <scope>NUCLEOTIDE SEQUENCE [LARGE SCALE GENOMIC DNA]</scope>
    <source>
        <strain evidence="1 2">DJS-2-20</strain>
    </source>
</reference>
<dbReference type="PANTHER" id="PTHR43611">
    <property type="entry name" value="ALPHA-D-GLUCOSE 1-PHOSPHATE PHOSPHATASE"/>
    <property type="match status" value="1"/>
</dbReference>
<dbReference type="Gene3D" id="3.40.50.1000">
    <property type="entry name" value="HAD superfamily/HAD-like"/>
    <property type="match status" value="1"/>
</dbReference>
<dbReference type="RefSeq" id="WP_347705439.1">
    <property type="nucleotide sequence ID" value="NZ_JBDPZD010000004.1"/>
</dbReference>
<dbReference type="Pfam" id="PF00702">
    <property type="entry name" value="Hydrolase"/>
    <property type="match status" value="1"/>
</dbReference>
<dbReference type="SUPFAM" id="SSF56784">
    <property type="entry name" value="HAD-like"/>
    <property type="match status" value="1"/>
</dbReference>
<dbReference type="InterPro" id="IPR023214">
    <property type="entry name" value="HAD_sf"/>
</dbReference>
<dbReference type="InterPro" id="IPR006439">
    <property type="entry name" value="HAD-SF_hydro_IA"/>
</dbReference>
<dbReference type="InterPro" id="IPR023198">
    <property type="entry name" value="PGP-like_dom2"/>
</dbReference>
<gene>
    <name evidence="1" type="ORF">ABDJ85_14160</name>
</gene>
<dbReference type="InterPro" id="IPR036412">
    <property type="entry name" value="HAD-like_sf"/>
</dbReference>
<dbReference type="Proteomes" id="UP001495147">
    <property type="component" value="Unassembled WGS sequence"/>
</dbReference>
<name>A0ABV0G4E6_9BURK</name>
<accession>A0ABV0G4E6</accession>
<protein>
    <submittedName>
        <fullName evidence="1">HAD family phosphatase</fullName>
    </submittedName>
</protein>
<dbReference type="Gene3D" id="1.10.150.240">
    <property type="entry name" value="Putative phosphatase, domain 2"/>
    <property type="match status" value="1"/>
</dbReference>
<keyword evidence="2" id="KW-1185">Reference proteome</keyword>
<dbReference type="CDD" id="cd02603">
    <property type="entry name" value="HAD_sEH-N_like"/>
    <property type="match status" value="1"/>
</dbReference>
<evidence type="ECO:0000313" key="2">
    <source>
        <dbReference type="Proteomes" id="UP001495147"/>
    </source>
</evidence>
<proteinExistence type="predicted"/>
<dbReference type="PRINTS" id="PR00413">
    <property type="entry name" value="HADHALOGNASE"/>
</dbReference>